<reference evidence="3" key="1">
    <citation type="journal article" date="2020" name="Stud. Mycol.">
        <title>101 Dothideomycetes genomes: a test case for predicting lifestyles and emergence of pathogens.</title>
        <authorList>
            <person name="Haridas S."/>
            <person name="Albert R."/>
            <person name="Binder M."/>
            <person name="Bloem J."/>
            <person name="Labutti K."/>
            <person name="Salamov A."/>
            <person name="Andreopoulos B."/>
            <person name="Baker S."/>
            <person name="Barry K."/>
            <person name="Bills G."/>
            <person name="Bluhm B."/>
            <person name="Cannon C."/>
            <person name="Castanera R."/>
            <person name="Culley D."/>
            <person name="Daum C."/>
            <person name="Ezra D."/>
            <person name="Gonzalez J."/>
            <person name="Henrissat B."/>
            <person name="Kuo A."/>
            <person name="Liang C."/>
            <person name="Lipzen A."/>
            <person name="Lutzoni F."/>
            <person name="Magnuson J."/>
            <person name="Mondo S."/>
            <person name="Nolan M."/>
            <person name="Ohm R."/>
            <person name="Pangilinan J."/>
            <person name="Park H.-J."/>
            <person name="Ramirez L."/>
            <person name="Alfaro M."/>
            <person name="Sun H."/>
            <person name="Tritt A."/>
            <person name="Yoshinaga Y."/>
            <person name="Zwiers L.-H."/>
            <person name="Turgeon B."/>
            <person name="Goodwin S."/>
            <person name="Spatafora J."/>
            <person name="Crous P."/>
            <person name="Grigoriev I."/>
        </authorList>
    </citation>
    <scope>NUCLEOTIDE SEQUENCE</scope>
    <source>
        <strain evidence="3">ATCC 36951</strain>
    </source>
</reference>
<dbReference type="Pfam" id="PF06985">
    <property type="entry name" value="HET"/>
    <property type="match status" value="1"/>
</dbReference>
<feature type="region of interest" description="Disordered" evidence="1">
    <location>
        <begin position="1"/>
        <end position="25"/>
    </location>
</feature>
<dbReference type="RefSeq" id="XP_033662234.1">
    <property type="nucleotide sequence ID" value="XM_033809012.1"/>
</dbReference>
<proteinExistence type="predicted"/>
<protein>
    <recommendedName>
        <fullName evidence="2">Heterokaryon incompatibility domain-containing protein</fullName>
    </recommendedName>
</protein>
<evidence type="ECO:0000256" key="1">
    <source>
        <dbReference type="SAM" id="MobiDB-lite"/>
    </source>
</evidence>
<evidence type="ECO:0000313" key="4">
    <source>
        <dbReference type="Proteomes" id="UP000799537"/>
    </source>
</evidence>
<dbReference type="InterPro" id="IPR052895">
    <property type="entry name" value="HetReg/Transcr_Mod"/>
</dbReference>
<dbReference type="PANTHER" id="PTHR24148:SF64">
    <property type="entry name" value="HETEROKARYON INCOMPATIBILITY DOMAIN-CONTAINING PROTEIN"/>
    <property type="match status" value="1"/>
</dbReference>
<feature type="compositionally biased region" description="Polar residues" evidence="1">
    <location>
        <begin position="1"/>
        <end position="12"/>
    </location>
</feature>
<evidence type="ECO:0000313" key="3">
    <source>
        <dbReference type="EMBL" id="KAF2161345.1"/>
    </source>
</evidence>
<accession>A0A6A6C2X0</accession>
<dbReference type="AlphaFoldDB" id="A0A6A6C2X0"/>
<name>A0A6A6C2X0_ZASCE</name>
<keyword evidence="4" id="KW-1185">Reference proteome</keyword>
<dbReference type="GeneID" id="54562284"/>
<dbReference type="InterPro" id="IPR010730">
    <property type="entry name" value="HET"/>
</dbReference>
<dbReference type="EMBL" id="ML993620">
    <property type="protein sequence ID" value="KAF2161345.1"/>
    <property type="molecule type" value="Genomic_DNA"/>
</dbReference>
<sequence>MEASGAATSTDSQRPRLWTTDGEGNSHLNYPQFEYTTLNQEIGEHRFFVLHPPVDGLDYDDDHVRCELITVPLSEAPSFIAIKNARGYRLLIDVIEVDGKALVIPAAIERFLRHFRKLLDKPTPLWIRHLSLNQPDAEERNKLWTRELSDQMYAKATEVVDMSEFNTTLFEKGDMKGVMESEYSGGWSKKWYGAVEVVMPKVFPIRLGKVCMNPEVDPPVDDHDYVPLDIVAHEIRVVILMPSPDPSAPLVLHMGHSPLYSGVTYAALSYRWGTDETTEEINLNGLKKNVRKSLADLLRSLRYPDIQQPLWIDAVSINQDDVMERNRQVPRMGDIYDFAKAVICYTGLATDDSDLALEFIKKLRKPMMRLNKDREWHFGEESYDKENGWTYGENPIRGDLLATMCAALYKFLTRPYFGRLWVLQEWAWATNPVIVVGGNHDTSFEDLDVAAYNFLDMIASDPTLPGQIVSADTSISEVNVDLIAFPRKLSYFRHLASRGSWRSELNFATVKEEAPGFLETLIIARDFQCVDPRDKIFGLWNLARDKKGLDFKMDYTKSVQDTYADFARAWAAQHRELDILGAVEITPATQSFYENAPSWCPDWSTPSTASCLVRKERIPNTMMFALNDLDGKLYNADGGVNRDSFDEPLFTFEDNVLHCTGVILDQIKLIFEEPPEMPKHYRVPACDPISYYKFQTWTAELARYCTSNGINTYNDPLQAATAMFHGDSPSAWPLKQDNPDNADDERHPDEVYVCIPTSRQTARDPNSSRHVMWYGGSYDRTSAWDVVKGVLRGRRPFMSENGYMGLCPSYITADSSELPWNLAIVAGCSVPLLLREREDGSYQLCGSCFVQGWMDGEALLEMMGAESAEEFWDALRGGDDVMRIY</sequence>
<feature type="domain" description="Heterokaryon incompatibility" evidence="2">
    <location>
        <begin position="265"/>
        <end position="425"/>
    </location>
</feature>
<gene>
    <name evidence="3" type="ORF">M409DRAFT_28381</name>
</gene>
<organism evidence="3 4">
    <name type="scientific">Zasmidium cellare ATCC 36951</name>
    <dbReference type="NCBI Taxonomy" id="1080233"/>
    <lineage>
        <taxon>Eukaryota</taxon>
        <taxon>Fungi</taxon>
        <taxon>Dikarya</taxon>
        <taxon>Ascomycota</taxon>
        <taxon>Pezizomycotina</taxon>
        <taxon>Dothideomycetes</taxon>
        <taxon>Dothideomycetidae</taxon>
        <taxon>Mycosphaerellales</taxon>
        <taxon>Mycosphaerellaceae</taxon>
        <taxon>Zasmidium</taxon>
    </lineage>
</organism>
<dbReference type="Pfam" id="PF26639">
    <property type="entry name" value="Het-6_barrel"/>
    <property type="match status" value="1"/>
</dbReference>
<dbReference type="OrthoDB" id="4850726at2759"/>
<dbReference type="PANTHER" id="PTHR24148">
    <property type="entry name" value="ANKYRIN REPEAT DOMAIN-CONTAINING PROTEIN 39 HOMOLOG-RELATED"/>
    <property type="match status" value="1"/>
</dbReference>
<dbReference type="Proteomes" id="UP000799537">
    <property type="component" value="Unassembled WGS sequence"/>
</dbReference>
<evidence type="ECO:0000259" key="2">
    <source>
        <dbReference type="Pfam" id="PF06985"/>
    </source>
</evidence>